<evidence type="ECO:0000313" key="4">
    <source>
        <dbReference type="Proteomes" id="UP000316330"/>
    </source>
</evidence>
<dbReference type="InterPro" id="IPR052906">
    <property type="entry name" value="Type_IV_Methyl-Rstrct_Enzyme"/>
</dbReference>
<protein>
    <submittedName>
        <fullName evidence="3">Restriction endonuclease</fullName>
    </submittedName>
</protein>
<feature type="coiled-coil region" evidence="1">
    <location>
        <begin position="66"/>
        <end position="93"/>
    </location>
</feature>
<dbReference type="InterPro" id="IPR011856">
    <property type="entry name" value="tRNA_endonuc-like_dom_sf"/>
</dbReference>
<dbReference type="InterPro" id="IPR007560">
    <property type="entry name" value="Restrct_endonuc_IV_Mrr"/>
</dbReference>
<evidence type="ECO:0000259" key="2">
    <source>
        <dbReference type="Pfam" id="PF04471"/>
    </source>
</evidence>
<dbReference type="OrthoDB" id="9797274at2"/>
<dbReference type="GO" id="GO:0015666">
    <property type="term" value="F:restriction endodeoxyribonuclease activity"/>
    <property type="evidence" value="ECO:0007669"/>
    <property type="project" value="TreeGrafter"/>
</dbReference>
<evidence type="ECO:0000313" key="3">
    <source>
        <dbReference type="EMBL" id="TVX99053.1"/>
    </source>
</evidence>
<feature type="domain" description="Restriction endonuclease type IV Mrr" evidence="2">
    <location>
        <begin position="435"/>
        <end position="551"/>
    </location>
</feature>
<dbReference type="SUPFAM" id="SSF52980">
    <property type="entry name" value="Restriction endonuclease-like"/>
    <property type="match status" value="1"/>
</dbReference>
<reference evidence="3 4" key="1">
    <citation type="submission" date="2019-07" db="EMBL/GenBank/DDBJ databases">
        <authorList>
            <person name="Kim J."/>
        </authorList>
    </citation>
    <scope>NUCLEOTIDE SEQUENCE [LARGE SCALE GENOMIC DNA]</scope>
    <source>
        <strain evidence="3 4">G13</strain>
    </source>
</reference>
<dbReference type="GO" id="GO:0009307">
    <property type="term" value="P:DNA restriction-modification system"/>
    <property type="evidence" value="ECO:0007669"/>
    <property type="project" value="InterPro"/>
</dbReference>
<dbReference type="Pfam" id="PF04471">
    <property type="entry name" value="Mrr_cat"/>
    <property type="match status" value="1"/>
</dbReference>
<accession>A0A559JGQ2</accession>
<dbReference type="GO" id="GO:0003677">
    <property type="term" value="F:DNA binding"/>
    <property type="evidence" value="ECO:0007669"/>
    <property type="project" value="InterPro"/>
</dbReference>
<keyword evidence="4" id="KW-1185">Reference proteome</keyword>
<keyword evidence="3" id="KW-0378">Hydrolase</keyword>
<keyword evidence="3" id="KW-0540">Nuclease</keyword>
<name>A0A559JGQ2_9BACL</name>
<dbReference type="AlphaFoldDB" id="A0A559JGQ2"/>
<dbReference type="InterPro" id="IPR011335">
    <property type="entry name" value="Restrct_endonuc-II-like"/>
</dbReference>
<sequence length="574" mass="65972">MKGDLVRAGNTQAHWNVQGTRILKYSLELYHNGLKEHKVISAPEMDILNNKVQLQIQKWSEKWYAVQSKQRIAEEKEASIEEANRLTEDAQEAIHVIENILIQTLSIDDTANWDILKKNEKYAEKSPSKPTPQAKKEYPQQPIRMEPSFSILDKIFKSRKEQKIRFSELKYLESVGNWENEKSEIDRYNLMIDQENEKSVQEWQLLLSEWDNNKDRFVKEQDQYNKKIDEMKEAYFNLNEDYVVQYCEMVLENSAYPEAFPKSFEIEYNPETRILIVEYQLPSLECFPTLKDVKYVATRKELKETPLSENQILKMFDESMYKITLRTIHELIEADAANAIDAISINGWVSAMNRATGKEENNCILSIQVKKNEFLEIDLANVDPKICFKSLKGVAGSKLSALTPVKPILQINKTDKRFVESYDVANQLDDTTNLAALDWEDFEHLIREVFEKEFQTHGGEVKVTQASRDGGVDAVAFDPDPIRGGKIVIQAKRYTNTVGLSAVRDLYGTVVNEGATKGILVSTADYGPDAYEFVKDKPLTLLNGSNLLHLLEKHGHHAKIDLREAKRILAEKAK</sequence>
<dbReference type="RefSeq" id="WP_144702793.1">
    <property type="nucleotide sequence ID" value="NZ_VNJJ01000007.1"/>
</dbReference>
<evidence type="ECO:0000256" key="1">
    <source>
        <dbReference type="SAM" id="Coils"/>
    </source>
</evidence>
<proteinExistence type="predicted"/>
<gene>
    <name evidence="3" type="ORF">FPZ45_13960</name>
</gene>
<keyword evidence="3" id="KW-0255">Endonuclease</keyword>
<dbReference type="EMBL" id="VNJJ01000007">
    <property type="protein sequence ID" value="TVX99053.1"/>
    <property type="molecule type" value="Genomic_DNA"/>
</dbReference>
<dbReference type="PANTHER" id="PTHR30015:SF7">
    <property type="entry name" value="TYPE IV METHYL-DIRECTED RESTRICTION ENZYME ECOKMRR"/>
    <property type="match status" value="1"/>
</dbReference>
<dbReference type="Gene3D" id="3.40.1350.10">
    <property type="match status" value="1"/>
</dbReference>
<dbReference type="Proteomes" id="UP000316330">
    <property type="component" value="Unassembled WGS sequence"/>
</dbReference>
<organism evidence="3 4">
    <name type="scientific">Cohnella terricola</name>
    <dbReference type="NCBI Taxonomy" id="1289167"/>
    <lineage>
        <taxon>Bacteria</taxon>
        <taxon>Bacillati</taxon>
        <taxon>Bacillota</taxon>
        <taxon>Bacilli</taxon>
        <taxon>Bacillales</taxon>
        <taxon>Paenibacillaceae</taxon>
        <taxon>Cohnella</taxon>
    </lineage>
</organism>
<feature type="coiled-coil region" evidence="1">
    <location>
        <begin position="214"/>
        <end position="241"/>
    </location>
</feature>
<keyword evidence="1" id="KW-0175">Coiled coil</keyword>
<dbReference type="PANTHER" id="PTHR30015">
    <property type="entry name" value="MRR RESTRICTION SYSTEM PROTEIN"/>
    <property type="match status" value="1"/>
</dbReference>
<comment type="caution">
    <text evidence="3">The sequence shown here is derived from an EMBL/GenBank/DDBJ whole genome shotgun (WGS) entry which is preliminary data.</text>
</comment>